<keyword evidence="2" id="KW-0418">Kinase</keyword>
<comment type="caution">
    <text evidence="2">The sequence shown here is derived from an EMBL/GenBank/DDBJ whole genome shotgun (WGS) entry which is preliminary data.</text>
</comment>
<protein>
    <submittedName>
        <fullName evidence="2">Putative Hsp70 family protein with protein kinase domain</fullName>
    </submittedName>
</protein>
<dbReference type="SMART" id="SM00220">
    <property type="entry name" value="S_TKc"/>
    <property type="match status" value="1"/>
</dbReference>
<evidence type="ECO:0000313" key="2">
    <source>
        <dbReference type="EMBL" id="KAA6367914.1"/>
    </source>
</evidence>
<organism evidence="2 3">
    <name type="scientific">Streblomastix strix</name>
    <dbReference type="NCBI Taxonomy" id="222440"/>
    <lineage>
        <taxon>Eukaryota</taxon>
        <taxon>Metamonada</taxon>
        <taxon>Preaxostyla</taxon>
        <taxon>Oxymonadida</taxon>
        <taxon>Streblomastigidae</taxon>
        <taxon>Streblomastix</taxon>
    </lineage>
</organism>
<dbReference type="Gene3D" id="1.10.510.10">
    <property type="entry name" value="Transferase(Phosphotransferase) domain 1"/>
    <property type="match status" value="1"/>
</dbReference>
<keyword evidence="2" id="KW-0808">Transferase</keyword>
<gene>
    <name evidence="2" type="ORF">EZS28_036559</name>
</gene>
<dbReference type="GO" id="GO:0004674">
    <property type="term" value="F:protein serine/threonine kinase activity"/>
    <property type="evidence" value="ECO:0007669"/>
    <property type="project" value="TreeGrafter"/>
</dbReference>
<dbReference type="Pfam" id="PF00069">
    <property type="entry name" value="Pkinase"/>
    <property type="match status" value="1"/>
</dbReference>
<dbReference type="Proteomes" id="UP000324800">
    <property type="component" value="Unassembled WGS sequence"/>
</dbReference>
<dbReference type="GO" id="GO:0005634">
    <property type="term" value="C:nucleus"/>
    <property type="evidence" value="ECO:0007669"/>
    <property type="project" value="TreeGrafter"/>
</dbReference>
<dbReference type="AlphaFoldDB" id="A0A5J4UCG0"/>
<dbReference type="InterPro" id="IPR011009">
    <property type="entry name" value="Kinase-like_dom_sf"/>
</dbReference>
<dbReference type="InterPro" id="IPR008271">
    <property type="entry name" value="Ser/Thr_kinase_AS"/>
</dbReference>
<evidence type="ECO:0000259" key="1">
    <source>
        <dbReference type="PROSITE" id="PS50011"/>
    </source>
</evidence>
<sequence>MEYCNLKTLDIIAKQPQIPLPSNTLRALMKQILEGMRAFHSSGFIHRDIKCDNILLHSTPGSGRVYVKISDFGLAKKEKLNSEQTYLAGTIPYMAPELYQKPIISTQKVDMYAIGITFYHLICHDYPVDYKDFTLQQQILKDMPKVERPSEIKDNFLWDLLSKLLEFDPNKRISAAEALQHPYFTSPEAIADVSKEQQDLASLAYATQLDGDQTITEFDKDPTYIISESILKQFLLKYFKPNQHNLNIEKVKQQKEEGQYKRISAAEALQHPYFTSPEAIADVSKEQQDLASLAYATQLDG</sequence>
<dbReference type="PANTHER" id="PTHR44167:SF30">
    <property type="entry name" value="PHOSPHORYLASE KINASE"/>
    <property type="match status" value="1"/>
</dbReference>
<dbReference type="SUPFAM" id="SSF56112">
    <property type="entry name" value="Protein kinase-like (PK-like)"/>
    <property type="match status" value="1"/>
</dbReference>
<dbReference type="CDD" id="cd00180">
    <property type="entry name" value="PKc"/>
    <property type="match status" value="1"/>
</dbReference>
<evidence type="ECO:0000313" key="3">
    <source>
        <dbReference type="Proteomes" id="UP000324800"/>
    </source>
</evidence>
<dbReference type="PROSITE" id="PS00108">
    <property type="entry name" value="PROTEIN_KINASE_ST"/>
    <property type="match status" value="1"/>
</dbReference>
<reference evidence="2 3" key="1">
    <citation type="submission" date="2019-03" db="EMBL/GenBank/DDBJ databases">
        <title>Single cell metagenomics reveals metabolic interactions within the superorganism composed of flagellate Streblomastix strix and complex community of Bacteroidetes bacteria on its surface.</title>
        <authorList>
            <person name="Treitli S.C."/>
            <person name="Kolisko M."/>
            <person name="Husnik F."/>
            <person name="Keeling P."/>
            <person name="Hampl V."/>
        </authorList>
    </citation>
    <scope>NUCLEOTIDE SEQUENCE [LARGE SCALE GENOMIC DNA]</scope>
    <source>
        <strain evidence="2">ST1C</strain>
    </source>
</reference>
<dbReference type="PROSITE" id="PS50011">
    <property type="entry name" value="PROTEIN_KINASE_DOM"/>
    <property type="match status" value="1"/>
</dbReference>
<feature type="domain" description="Protein kinase" evidence="1">
    <location>
        <begin position="1"/>
        <end position="184"/>
    </location>
</feature>
<proteinExistence type="predicted"/>
<feature type="non-terminal residue" evidence="2">
    <location>
        <position position="301"/>
    </location>
</feature>
<dbReference type="EMBL" id="SNRW01017852">
    <property type="protein sequence ID" value="KAA6367914.1"/>
    <property type="molecule type" value="Genomic_DNA"/>
</dbReference>
<dbReference type="OrthoDB" id="3516685at2759"/>
<dbReference type="InterPro" id="IPR000719">
    <property type="entry name" value="Prot_kinase_dom"/>
</dbReference>
<name>A0A5J4UCG0_9EUKA</name>
<accession>A0A5J4UCG0</accession>
<dbReference type="PANTHER" id="PTHR44167">
    <property type="entry name" value="OVARIAN-SPECIFIC SERINE/THREONINE-PROTEIN KINASE LOK-RELATED"/>
    <property type="match status" value="1"/>
</dbReference>
<dbReference type="GO" id="GO:0044773">
    <property type="term" value="P:mitotic DNA damage checkpoint signaling"/>
    <property type="evidence" value="ECO:0007669"/>
    <property type="project" value="TreeGrafter"/>
</dbReference>
<dbReference type="GO" id="GO:0005524">
    <property type="term" value="F:ATP binding"/>
    <property type="evidence" value="ECO:0007669"/>
    <property type="project" value="InterPro"/>
</dbReference>